<name>A0ABW3NF73_9BACI</name>
<dbReference type="InterPro" id="IPR003781">
    <property type="entry name" value="CoA-bd"/>
</dbReference>
<dbReference type="EMBL" id="JBHTKK010000002">
    <property type="protein sequence ID" value="MFD1065050.1"/>
    <property type="molecule type" value="Genomic_DNA"/>
</dbReference>
<dbReference type="SUPFAM" id="SSF52210">
    <property type="entry name" value="Succinyl-CoA synthetase domains"/>
    <property type="match status" value="2"/>
</dbReference>
<proteinExistence type="predicted"/>
<evidence type="ECO:0000313" key="4">
    <source>
        <dbReference type="Proteomes" id="UP001597041"/>
    </source>
</evidence>
<protein>
    <submittedName>
        <fullName evidence="3">Acyl-CoA synthetase FdrA</fullName>
    </submittedName>
</protein>
<feature type="domain" description="CoA-binding" evidence="2">
    <location>
        <begin position="190"/>
        <end position="283"/>
    </location>
</feature>
<gene>
    <name evidence="3" type="ORF">ACFQ19_03335</name>
</gene>
<keyword evidence="4" id="KW-1185">Reference proteome</keyword>
<dbReference type="Pfam" id="PF02629">
    <property type="entry name" value="CoA_binding"/>
    <property type="match status" value="1"/>
</dbReference>
<dbReference type="PANTHER" id="PTHR11117:SF24">
    <property type="entry name" value="PROTEIN FDRA"/>
    <property type="match status" value="1"/>
</dbReference>
<organism evidence="3 4">
    <name type="scientific">Oceanobacillus locisalsi</name>
    <dbReference type="NCBI Taxonomy" id="546107"/>
    <lineage>
        <taxon>Bacteria</taxon>
        <taxon>Bacillati</taxon>
        <taxon>Bacillota</taxon>
        <taxon>Bacilli</taxon>
        <taxon>Bacillales</taxon>
        <taxon>Bacillaceae</taxon>
        <taxon>Oceanobacillus</taxon>
    </lineage>
</organism>
<dbReference type="Pfam" id="PF00549">
    <property type="entry name" value="Ligase_CoA"/>
    <property type="match status" value="1"/>
</dbReference>
<reference evidence="4" key="1">
    <citation type="journal article" date="2019" name="Int. J. Syst. Evol. Microbiol.">
        <title>The Global Catalogue of Microorganisms (GCM) 10K type strain sequencing project: providing services to taxonomists for standard genome sequencing and annotation.</title>
        <authorList>
            <consortium name="The Broad Institute Genomics Platform"/>
            <consortium name="The Broad Institute Genome Sequencing Center for Infectious Disease"/>
            <person name="Wu L."/>
            <person name="Ma J."/>
        </authorList>
    </citation>
    <scope>NUCLEOTIDE SEQUENCE [LARGE SCALE GENOMIC DNA]</scope>
    <source>
        <strain evidence="4">CCUG 56608</strain>
    </source>
</reference>
<evidence type="ECO:0000259" key="1">
    <source>
        <dbReference type="Pfam" id="PF00549"/>
    </source>
</evidence>
<dbReference type="Gene3D" id="3.40.50.720">
    <property type="entry name" value="NAD(P)-binding Rossmann-like Domain"/>
    <property type="match status" value="1"/>
</dbReference>
<sequence length="591" mass="64296">MLYTIIKENTYQDSIVLMLLSNKLSAMDGVNKVSIMMGTPANKDIFKSSGLGTDELEKANPNDIVIVVDTDQEEKASEVEAEVDAELKGDSSSQEASKDQEALNWKRAMELANDPNLALISIPGQYAALEAENALNEGLHAFIFSDNVPKEDEVRLKQKANEKGLLVMGPDCGTGIIHGLPLAFTNVVNEGDIGVVGASGTGIQEVTTIIDRYGKGVTNAIGTGGRDLSTEVGAITMLDSIKALNQDPKVNVITVISKPPAEEVQQKVLNVLRNIDKPVVTLFLGDKPSYQEENIYHAYTLEETAVVSVQLSNGDKPNFEPKIVEDANVSLKDSQVGIKGYYSGGTLASEAAMLLKEAFQDEVPEEKKEAYILKTDHHEIIDLGDDMYTQGRPHPMIDPEKRIEMLETSGNDPETAVIMLDNVIGYGSHDDMANELAPTIKRVLDSAKEDGRELAVLATVVGTEQDPQGYQKQIDTLKESGAILCETNDQMVRTAINLVGGKAEQPVLDVQKVEHTPEDLAVDEKIMSLINSNPSVINVGLKSFTEAVKENGSECVQFNWRPIAGGDEKLMKVIQFLNYYEGDTSNGLQNN</sequence>
<accession>A0ABW3NF73</accession>
<feature type="domain" description="ATP-citrate synthase/succinyl-CoA ligase C-terminal" evidence="1">
    <location>
        <begin position="342"/>
        <end position="495"/>
    </location>
</feature>
<dbReference type="InterPro" id="IPR016102">
    <property type="entry name" value="Succinyl-CoA_synth-like"/>
</dbReference>
<dbReference type="InterPro" id="IPR005811">
    <property type="entry name" value="SUCC_ACL_C"/>
</dbReference>
<dbReference type="Gene3D" id="3.40.50.261">
    <property type="entry name" value="Succinyl-CoA synthetase domains"/>
    <property type="match status" value="2"/>
</dbReference>
<comment type="caution">
    <text evidence="3">The sequence shown here is derived from an EMBL/GenBank/DDBJ whole genome shotgun (WGS) entry which is preliminary data.</text>
</comment>
<dbReference type="PANTHER" id="PTHR11117">
    <property type="entry name" value="SUCCINYL-COA LIGASE SUBUNIT ALPHA"/>
    <property type="match status" value="1"/>
</dbReference>
<dbReference type="Proteomes" id="UP001597041">
    <property type="component" value="Unassembled WGS sequence"/>
</dbReference>
<evidence type="ECO:0000313" key="3">
    <source>
        <dbReference type="EMBL" id="MFD1065050.1"/>
    </source>
</evidence>
<dbReference type="NCBIfam" id="NF004760">
    <property type="entry name" value="PRK06091.1"/>
    <property type="match status" value="1"/>
</dbReference>
<evidence type="ECO:0000259" key="2">
    <source>
        <dbReference type="Pfam" id="PF02629"/>
    </source>
</evidence>
<dbReference type="RefSeq" id="WP_379590589.1">
    <property type="nucleotide sequence ID" value="NZ_JBHTKK010000002.1"/>
</dbReference>